<sequence>MGAQKNKDSSPSHAGSQGIASRKAVQPEPSFNTGSRSEGAAKVSGDLKTKETAVRNANSFHGGKEGGSSNGDTINRETRDRKNKSRKRARKVVESSESCDISSDSDLEDVTMDGNFDDLAADLKSGSSHVHFPRRSSRKRQNVSYKENDEDDIASSVKGAQATNEDNAKEQKDNVVTPDLKHGNHSSFPTDADHSKSEAEERGTVRSAESSRSKDAECDKGVKVREETGGKSGMGADTVEIESDSDQVSISRDDNPDIDLCHCPDPEFSDFDKERDENRFAINQFWACYDEFDGMPRFYAKVKKVRASPFELSITWLEAVPVNEDYEKWLGEGLPVGCGSFKLGKTEKTSARLSFSHQVHCERGKKRGSLMIYPREGEVWALFKNWASRWSSNPENHKEFKYELVEVLSDFVADMGIKVGYLEKVTGFVSLFQRAGQGAADSFIIGPNELYKFSHRVPSFKMTGSEREGVPIGSFELDPASLPLSPDDLYYPGKVKVESRNMDSGVHFSLHKSAERKGKTVVSEGTSRPR</sequence>
<dbReference type="STRING" id="429701.A0A2G9HZM6"/>
<dbReference type="Proteomes" id="UP000231279">
    <property type="component" value="Unassembled WGS sequence"/>
</dbReference>
<feature type="region of interest" description="Disordered" evidence="1">
    <location>
        <begin position="511"/>
        <end position="530"/>
    </location>
</feature>
<evidence type="ECO:0000313" key="4">
    <source>
        <dbReference type="Proteomes" id="UP000231279"/>
    </source>
</evidence>
<gene>
    <name evidence="3" type="ORF">CDL12_04314</name>
</gene>
<feature type="compositionally biased region" description="Basic residues" evidence="1">
    <location>
        <begin position="131"/>
        <end position="141"/>
    </location>
</feature>
<dbReference type="AlphaFoldDB" id="A0A2G9HZM6"/>
<proteinExistence type="predicted"/>
<keyword evidence="4" id="KW-1185">Reference proteome</keyword>
<evidence type="ECO:0000313" key="3">
    <source>
        <dbReference type="EMBL" id="PIN22962.1"/>
    </source>
</evidence>
<dbReference type="Pfam" id="PF11926">
    <property type="entry name" value="DUF3444"/>
    <property type="match status" value="1"/>
</dbReference>
<feature type="region of interest" description="Disordered" evidence="1">
    <location>
        <begin position="1"/>
        <end position="256"/>
    </location>
</feature>
<feature type="domain" description="DUF3444" evidence="2">
    <location>
        <begin position="261"/>
        <end position="466"/>
    </location>
</feature>
<feature type="compositionally biased region" description="Acidic residues" evidence="1">
    <location>
        <begin position="103"/>
        <end position="120"/>
    </location>
</feature>
<evidence type="ECO:0000256" key="1">
    <source>
        <dbReference type="SAM" id="MobiDB-lite"/>
    </source>
</evidence>
<organism evidence="3 4">
    <name type="scientific">Handroanthus impetiginosus</name>
    <dbReference type="NCBI Taxonomy" id="429701"/>
    <lineage>
        <taxon>Eukaryota</taxon>
        <taxon>Viridiplantae</taxon>
        <taxon>Streptophyta</taxon>
        <taxon>Embryophyta</taxon>
        <taxon>Tracheophyta</taxon>
        <taxon>Spermatophyta</taxon>
        <taxon>Magnoliopsida</taxon>
        <taxon>eudicotyledons</taxon>
        <taxon>Gunneridae</taxon>
        <taxon>Pentapetalae</taxon>
        <taxon>asterids</taxon>
        <taxon>lamiids</taxon>
        <taxon>Lamiales</taxon>
        <taxon>Bignoniaceae</taxon>
        <taxon>Crescentiina</taxon>
        <taxon>Tabebuia alliance</taxon>
        <taxon>Handroanthus</taxon>
    </lineage>
</organism>
<dbReference type="InterPro" id="IPR024593">
    <property type="entry name" value="DUF3444"/>
</dbReference>
<dbReference type="PANTHER" id="PTHR45089">
    <property type="entry name" value="DNAJ HEAT SHOCK AMINO-TERMINAL DOMAIN PROTEIN-RELATED"/>
    <property type="match status" value="1"/>
</dbReference>
<dbReference type="OrthoDB" id="10250354at2759"/>
<name>A0A2G9HZM6_9LAMI</name>
<reference evidence="4" key="1">
    <citation type="journal article" date="2018" name="Gigascience">
        <title>Genome assembly of the Pink Ipe (Handroanthus impetiginosus, Bignoniaceae), a highly valued, ecologically keystone Neotropical timber forest tree.</title>
        <authorList>
            <person name="Silva-Junior O.B."/>
            <person name="Grattapaglia D."/>
            <person name="Novaes E."/>
            <person name="Collevatti R.G."/>
        </authorList>
    </citation>
    <scope>NUCLEOTIDE SEQUENCE [LARGE SCALE GENOMIC DNA]</scope>
    <source>
        <strain evidence="4">cv. UFG-1</strain>
    </source>
</reference>
<comment type="caution">
    <text evidence="3">The sequence shown here is derived from an EMBL/GenBank/DDBJ whole genome shotgun (WGS) entry which is preliminary data.</text>
</comment>
<dbReference type="EMBL" id="NKXS01000655">
    <property type="protein sequence ID" value="PIN22962.1"/>
    <property type="molecule type" value="Genomic_DNA"/>
</dbReference>
<feature type="compositionally biased region" description="Basic and acidic residues" evidence="1">
    <location>
        <begin position="1"/>
        <end position="10"/>
    </location>
</feature>
<protein>
    <recommendedName>
        <fullName evidence="2">DUF3444 domain-containing protein</fullName>
    </recommendedName>
</protein>
<evidence type="ECO:0000259" key="2">
    <source>
        <dbReference type="Pfam" id="PF11926"/>
    </source>
</evidence>
<feature type="compositionally biased region" description="Basic and acidic residues" evidence="1">
    <location>
        <begin position="191"/>
        <end position="229"/>
    </location>
</feature>
<accession>A0A2G9HZM6</accession>
<dbReference type="PANTHER" id="PTHR45089:SF57">
    <property type="entry name" value="DNAJ HEAT SHOCK N-TERMINAL DOMAIN-CONTAINING PROTEIN"/>
    <property type="match status" value="1"/>
</dbReference>
<feature type="compositionally biased region" description="Basic residues" evidence="1">
    <location>
        <begin position="81"/>
        <end position="90"/>
    </location>
</feature>